<dbReference type="Pfam" id="PF13627">
    <property type="entry name" value="LptM_cons"/>
    <property type="match status" value="1"/>
</dbReference>
<gene>
    <name evidence="7" type="ORF">Cenrod_2405</name>
</gene>
<keyword evidence="6" id="KW-0449">Lipoprotein</keyword>
<dbReference type="eggNOG" id="COG5567">
    <property type="taxonomic scope" value="Bacteria"/>
</dbReference>
<keyword evidence="2" id="KW-0732">Signal</keyword>
<keyword evidence="4" id="KW-0564">Palmitate</keyword>
<name>U5NE17_9BURK</name>
<dbReference type="EMBL" id="CP004885">
    <property type="protein sequence ID" value="AGX88463.1"/>
    <property type="molecule type" value="Genomic_DNA"/>
</dbReference>
<dbReference type="PATRIC" id="fig|946483.4.peg.2427"/>
<dbReference type="AlphaFoldDB" id="U5NE17"/>
<dbReference type="NCBIfam" id="NF047847">
    <property type="entry name" value="SS_mature_LptM"/>
    <property type="match status" value="1"/>
</dbReference>
<proteinExistence type="predicted"/>
<keyword evidence="8" id="KW-1185">Reference proteome</keyword>
<comment type="subcellular location">
    <subcellularLocation>
        <location evidence="1">Cell outer membrane</location>
        <topology evidence="1">Lipid-anchor</topology>
    </subcellularLocation>
</comment>
<reference evidence="7 8" key="1">
    <citation type="journal article" date="2013" name="Genome Biol.">
        <title>Genomic analysis reveals key aspects of prokaryotic symbiosis in the phototrophic consortium "Chlorochromatium aggregatum".</title>
        <authorList>
            <person name="Liu Z."/>
            <person name="Muller J."/>
            <person name="Li T."/>
            <person name="Alvey R.M."/>
            <person name="Vogl K."/>
            <person name="Frigaard N.U."/>
            <person name="Rockwell N.C."/>
            <person name="Boyd E.S."/>
            <person name="Tomsho L.P."/>
            <person name="Schuster S.C."/>
            <person name="Henke P."/>
            <person name="Rohde M."/>
            <person name="Overmann J."/>
            <person name="Bryant D.A."/>
        </authorList>
    </citation>
    <scope>NUCLEOTIDE SEQUENCE [LARGE SCALE GENOMIC DNA]</scope>
    <source>
        <strain evidence="7">CR</strain>
    </source>
</reference>
<evidence type="ECO:0008006" key="9">
    <source>
        <dbReference type="Google" id="ProtNLM"/>
    </source>
</evidence>
<dbReference type="RefSeq" id="WP_022776213.1">
    <property type="nucleotide sequence ID" value="NC_022576.1"/>
</dbReference>
<organism evidence="7 8">
    <name type="scientific">Candidatus Symbiobacter mobilis CR</name>
    <dbReference type="NCBI Taxonomy" id="946483"/>
    <lineage>
        <taxon>Bacteria</taxon>
        <taxon>Pseudomonadati</taxon>
        <taxon>Pseudomonadota</taxon>
        <taxon>Betaproteobacteria</taxon>
        <taxon>Burkholderiales</taxon>
        <taxon>Comamonadaceae</taxon>
    </lineage>
</organism>
<dbReference type="HOGENOM" id="CLU_3077962_0_0_4"/>
<dbReference type="GO" id="GO:0009279">
    <property type="term" value="C:cell outer membrane"/>
    <property type="evidence" value="ECO:0007669"/>
    <property type="project" value="UniProtKB-SubCell"/>
</dbReference>
<dbReference type="OrthoDB" id="8550022at2"/>
<evidence type="ECO:0000256" key="1">
    <source>
        <dbReference type="ARBA" id="ARBA00004459"/>
    </source>
</evidence>
<evidence type="ECO:0000256" key="3">
    <source>
        <dbReference type="ARBA" id="ARBA00023136"/>
    </source>
</evidence>
<evidence type="ECO:0000256" key="5">
    <source>
        <dbReference type="ARBA" id="ARBA00023237"/>
    </source>
</evidence>
<keyword evidence="3" id="KW-0472">Membrane</keyword>
<keyword evidence="5" id="KW-0998">Cell outer membrane</keyword>
<dbReference type="Proteomes" id="UP000017184">
    <property type="component" value="Chromosome"/>
</dbReference>
<dbReference type="KEGG" id="cbx:Cenrod_2405"/>
<evidence type="ECO:0000256" key="6">
    <source>
        <dbReference type="ARBA" id="ARBA00023288"/>
    </source>
</evidence>
<evidence type="ECO:0000256" key="2">
    <source>
        <dbReference type="ARBA" id="ARBA00022729"/>
    </source>
</evidence>
<sequence>MVPSPSTYRIARHARSRWLACSLVLATTLLTACGQTGPLYLPDAVFPLTLSE</sequence>
<dbReference type="InterPro" id="IPR032831">
    <property type="entry name" value="LptM_cons"/>
</dbReference>
<protein>
    <recommendedName>
        <fullName evidence="9">Lipoprotein</fullName>
    </recommendedName>
</protein>
<accession>U5NE17</accession>
<evidence type="ECO:0000313" key="7">
    <source>
        <dbReference type="EMBL" id="AGX88463.1"/>
    </source>
</evidence>
<evidence type="ECO:0000256" key="4">
    <source>
        <dbReference type="ARBA" id="ARBA00023139"/>
    </source>
</evidence>
<evidence type="ECO:0000313" key="8">
    <source>
        <dbReference type="Proteomes" id="UP000017184"/>
    </source>
</evidence>